<dbReference type="Pfam" id="PF00395">
    <property type="entry name" value="SLH"/>
    <property type="match status" value="2"/>
</dbReference>
<dbReference type="PROSITE" id="PS51272">
    <property type="entry name" value="SLH"/>
    <property type="match status" value="2"/>
</dbReference>
<protein>
    <submittedName>
        <fullName evidence="3">S-layer homology domain-containing protein</fullName>
    </submittedName>
</protein>
<dbReference type="InterPro" id="IPR001940">
    <property type="entry name" value="Peptidase_S1C"/>
</dbReference>
<dbReference type="AlphaFoldDB" id="A0A1M5CXN1"/>
<dbReference type="InterPro" id="IPR001119">
    <property type="entry name" value="SLH_dom"/>
</dbReference>
<dbReference type="SUPFAM" id="SSF50494">
    <property type="entry name" value="Trypsin-like serine proteases"/>
    <property type="match status" value="1"/>
</dbReference>
<dbReference type="GO" id="GO:0006508">
    <property type="term" value="P:proteolysis"/>
    <property type="evidence" value="ECO:0007669"/>
    <property type="project" value="InterPro"/>
</dbReference>
<organism evidence="3 4">
    <name type="scientific">Caldanaerobius fijiensis DSM 17918</name>
    <dbReference type="NCBI Taxonomy" id="1121256"/>
    <lineage>
        <taxon>Bacteria</taxon>
        <taxon>Bacillati</taxon>
        <taxon>Bacillota</taxon>
        <taxon>Clostridia</taxon>
        <taxon>Thermoanaerobacterales</taxon>
        <taxon>Thermoanaerobacteraceae</taxon>
        <taxon>Caldanaerobius</taxon>
    </lineage>
</organism>
<dbReference type="PANTHER" id="PTHR22939:SF129">
    <property type="entry name" value="SERINE PROTEASE HTRA2, MITOCHONDRIAL"/>
    <property type="match status" value="1"/>
</dbReference>
<name>A0A1M5CXN1_9THEO</name>
<dbReference type="Pfam" id="PF07532">
    <property type="entry name" value="Big_4"/>
    <property type="match status" value="1"/>
</dbReference>
<reference evidence="3 4" key="1">
    <citation type="submission" date="2016-11" db="EMBL/GenBank/DDBJ databases">
        <authorList>
            <person name="Jaros S."/>
            <person name="Januszkiewicz K."/>
            <person name="Wedrychowicz H."/>
        </authorList>
    </citation>
    <scope>NUCLEOTIDE SEQUENCE [LARGE SCALE GENOMIC DNA]</scope>
    <source>
        <strain evidence="3 4">DSM 17918</strain>
    </source>
</reference>
<dbReference type="InterPro" id="IPR043504">
    <property type="entry name" value="Peptidase_S1_PA_chymotrypsin"/>
</dbReference>
<evidence type="ECO:0000313" key="4">
    <source>
        <dbReference type="Proteomes" id="UP000184088"/>
    </source>
</evidence>
<dbReference type="EMBL" id="FQVH01000031">
    <property type="protein sequence ID" value="SHF59500.1"/>
    <property type="molecule type" value="Genomic_DNA"/>
</dbReference>
<dbReference type="STRING" id="1121256.SAMN02746089_02220"/>
<keyword evidence="4" id="KW-1185">Reference proteome</keyword>
<dbReference type="Gene3D" id="2.30.30.100">
    <property type="match status" value="1"/>
</dbReference>
<dbReference type="Pfam" id="PF13365">
    <property type="entry name" value="Trypsin_2"/>
    <property type="match status" value="1"/>
</dbReference>
<dbReference type="GO" id="GO:0004252">
    <property type="term" value="F:serine-type endopeptidase activity"/>
    <property type="evidence" value="ECO:0007669"/>
    <property type="project" value="InterPro"/>
</dbReference>
<sequence>MGRYCKIISMFLIITLSVTMFPLRSFAGSNPNDWAVEAVDAFQKNNLAEPAFLSDYQRNVTRQEFAMLLVKAYERMEGPIQLPVNYTYKFKDGCDALYRDYIQKAYQIGVIKGYKEDVFGSYDPITREQMAVMLVRFLKLVYPQDDYSASESLNFSDKNEISDWARAAVAYVYKEGIMKGTSYDKISPKAYTTREQAIVLMYRLLIKKGILKAAYNVQKTIKYIPDINITVNQGESYSLPLTLEATMSDGTVQSVSVSWNPSKVDTSKPGSSLYYGDVAGYDRKVILTLTVKASISQLSVKDIAKKSNGGVVTIMTFSVDEKPLAQGSGFIVSQDGKIVTNYHVIKDAYSAKAVLGDGRQYEVEGIISYGETQDIAVLKLKNARDLPALALGDSDKVEVGDDVVVIGSPEGLDNTVSKGNISAIRETTRKGFKDFQTTAPVAHGSSGSPLFDMQGLVIGVIYSGYDTGNLAFAIPINEIKPMLGGTSIKTLAEVNNLTQMTYEEYAAYLEKNYPGYSLNGQFVPFNDYYVTEDNGTVYILISIIGDDNYLKYLESLLSKPNVSLEEYRANEKYVENYIQKIYNDAQKRYPGKEIVGGLYAYFSYSFYPSNPESYYKIKYNPDTNMWDIEEWILMFGNINGFYVKWRPYAN</sequence>
<accession>A0A1M5CXN1</accession>
<dbReference type="InterPro" id="IPR009003">
    <property type="entry name" value="Peptidase_S1_PA"/>
</dbReference>
<keyword evidence="1" id="KW-0677">Repeat</keyword>
<dbReference type="RefSeq" id="WP_073345314.1">
    <property type="nucleotide sequence ID" value="NZ_FQVH01000031.1"/>
</dbReference>
<proteinExistence type="predicted"/>
<dbReference type="PRINTS" id="PR00834">
    <property type="entry name" value="PROTEASES2C"/>
</dbReference>
<feature type="domain" description="SLH" evidence="2">
    <location>
        <begin position="85"/>
        <end position="148"/>
    </location>
</feature>
<dbReference type="Gene3D" id="2.40.10.10">
    <property type="entry name" value="Trypsin-like serine proteases"/>
    <property type="match status" value="2"/>
</dbReference>
<dbReference type="Proteomes" id="UP000184088">
    <property type="component" value="Unassembled WGS sequence"/>
</dbReference>
<dbReference type="PANTHER" id="PTHR22939">
    <property type="entry name" value="SERINE PROTEASE FAMILY S1C HTRA-RELATED"/>
    <property type="match status" value="1"/>
</dbReference>
<evidence type="ECO:0000313" key="3">
    <source>
        <dbReference type="EMBL" id="SHF59500.1"/>
    </source>
</evidence>
<dbReference type="OrthoDB" id="189537at2"/>
<gene>
    <name evidence="3" type="ORF">SAMN02746089_02220</name>
</gene>
<evidence type="ECO:0000256" key="1">
    <source>
        <dbReference type="ARBA" id="ARBA00022737"/>
    </source>
</evidence>
<dbReference type="InterPro" id="IPR011081">
    <property type="entry name" value="Big_4"/>
</dbReference>
<evidence type="ECO:0000259" key="2">
    <source>
        <dbReference type="PROSITE" id="PS51272"/>
    </source>
</evidence>
<feature type="domain" description="SLH" evidence="2">
    <location>
        <begin position="152"/>
        <end position="215"/>
    </location>
</feature>